<organism evidence="1 2">
    <name type="scientific">Burkholderia lata (strain ATCC 17760 / DSM 23089 / LMG 22485 / NCIMB 9086 / R18194 / 383)</name>
    <dbReference type="NCBI Taxonomy" id="482957"/>
    <lineage>
        <taxon>Bacteria</taxon>
        <taxon>Pseudomonadati</taxon>
        <taxon>Pseudomonadota</taxon>
        <taxon>Betaproteobacteria</taxon>
        <taxon>Burkholderiales</taxon>
        <taxon>Burkholderiaceae</taxon>
        <taxon>Burkholderia</taxon>
        <taxon>Burkholderia cepacia complex</taxon>
    </lineage>
</organism>
<evidence type="ECO:0000313" key="1">
    <source>
        <dbReference type="EMBL" id="VWC54119.1"/>
    </source>
</evidence>
<dbReference type="Proteomes" id="UP000494260">
    <property type="component" value="Unassembled WGS sequence"/>
</dbReference>
<evidence type="ECO:0000313" key="2">
    <source>
        <dbReference type="Proteomes" id="UP000494260"/>
    </source>
</evidence>
<accession>A0A6P2STD7</accession>
<name>A0A6P2STD7_BURL3</name>
<dbReference type="AlphaFoldDB" id="A0A6P2STD7"/>
<dbReference type="RefSeq" id="WP_174949056.1">
    <property type="nucleotide sequence ID" value="NZ_CABVQH010000002.1"/>
</dbReference>
<proteinExistence type="predicted"/>
<sequence>MNELVVGLNSWIIQDGNYSDFLVGESYKLALEFNGAALAPSSTRVTQCERKHASVYNVIAQVIFATPKVWVIDFGIKVFCEARLPRFVRSGDWVEGEIWIGVDPFFYKERLHRITGMPDLFTDWLVTRVQLETTPWVEDVSVGRKRLRRNLEHEAWVDRDATDAWTEDEGRGDYLLSISKSAPT</sequence>
<gene>
    <name evidence="1" type="ORF">BLA18109_00586</name>
</gene>
<reference evidence="1 2" key="1">
    <citation type="submission" date="2019-09" db="EMBL/GenBank/DDBJ databases">
        <authorList>
            <person name="Depoorter E."/>
        </authorList>
    </citation>
    <scope>NUCLEOTIDE SEQUENCE [LARGE SCALE GENOMIC DNA]</scope>
    <source>
        <strain evidence="1">R-18109</strain>
    </source>
</reference>
<dbReference type="EMBL" id="CABVQH010000002">
    <property type="protein sequence ID" value="VWC54119.1"/>
    <property type="molecule type" value="Genomic_DNA"/>
</dbReference>
<protein>
    <submittedName>
        <fullName evidence="1">Uncharacterized protein</fullName>
    </submittedName>
</protein>